<feature type="region of interest" description="Disordered" evidence="5">
    <location>
        <begin position="475"/>
        <end position="514"/>
    </location>
</feature>
<dbReference type="GO" id="GO:0005886">
    <property type="term" value="C:plasma membrane"/>
    <property type="evidence" value="ECO:0007669"/>
    <property type="project" value="TreeGrafter"/>
</dbReference>
<dbReference type="FunFam" id="1.20.1250.20:FF:000190">
    <property type="entry name" value="Sugar transporter family protein"/>
    <property type="match status" value="1"/>
</dbReference>
<dbReference type="PANTHER" id="PTHR23508:SF10">
    <property type="entry name" value="CARBOXYLIC ACID TRANSPORTER PROTEIN HOMOLOG"/>
    <property type="match status" value="1"/>
</dbReference>
<dbReference type="PROSITE" id="PS50850">
    <property type="entry name" value="MFS"/>
    <property type="match status" value="1"/>
</dbReference>
<evidence type="ECO:0000256" key="4">
    <source>
        <dbReference type="ARBA" id="ARBA00023136"/>
    </source>
</evidence>
<dbReference type="OrthoDB" id="5296287at2759"/>
<protein>
    <submittedName>
        <fullName evidence="8">MFS general substrate transporter</fullName>
    </submittedName>
</protein>
<evidence type="ECO:0000256" key="5">
    <source>
        <dbReference type="SAM" id="MobiDB-lite"/>
    </source>
</evidence>
<evidence type="ECO:0000256" key="6">
    <source>
        <dbReference type="SAM" id="Phobius"/>
    </source>
</evidence>
<sequence length="514" mass="57078">MDEKSHTEHNTNIGSRQPIERMSAGRYIATRMPTLAPTFDKVPNPIRLLCLLNFQQWMFFLVAFCAWSWDAFDFFTVSLTVEDLAETFGRSKADITWGITLVLMLRSVGSIIFGLAADRWGRKWPFVVNNILFIVLELGTGFCNTYESFLGVRALFGIAMGGLYGNAAATALEDCPEQARGIISGMLQQGYAFGYLLATVFSRAFVNTVGHGWRPLFWFGAGPPVLIIIFRLCLPETQAYQERQRIREATPNAAKVFMEEGKVALKKHWILMIYMVLLMAGFNFMSHGSQDLYPTMLTNQYNFSPDSVTVTQVVANLGAMTGGTIIGYCSSIFGRRFSIIFTCIIGGALLYPYTFVGNTKIIAPAFFEQFCVQGAWGVIPIHLMELSPGSFRTFVVGTSYQLGNLVSSASSTIEATIGERFPLSPRGSVERYQYGKVICIFMGCVYAYVILLTIIGPEYRGRNFNVAADQDMVETANQGPDTTGKFVRERESSIGGDSDVEKGHGRNIDNTSRT</sequence>
<dbReference type="PANTHER" id="PTHR23508">
    <property type="entry name" value="CARBOXYLIC ACID TRANSPORTER PROTEIN HOMOLOG"/>
    <property type="match status" value="1"/>
</dbReference>
<accession>A0A9P4K3N5</accession>
<feature type="transmembrane region" description="Helical" evidence="6">
    <location>
        <begin position="216"/>
        <end position="234"/>
    </location>
</feature>
<reference evidence="9" key="1">
    <citation type="journal article" date="2020" name="Stud. Mycol.">
        <title>101 Dothideomycetes genomes: A test case for predicting lifestyles and emergence of pathogens.</title>
        <authorList>
            <person name="Haridas S."/>
            <person name="Albert R."/>
            <person name="Binder M."/>
            <person name="Bloem J."/>
            <person name="LaButti K."/>
            <person name="Salamov A."/>
            <person name="Andreopoulos B."/>
            <person name="Baker S."/>
            <person name="Barry K."/>
            <person name="Bills G."/>
            <person name="Bluhm B."/>
            <person name="Cannon C."/>
            <person name="Castanera R."/>
            <person name="Culley D."/>
            <person name="Daum C."/>
            <person name="Ezra D."/>
            <person name="Gonzalez J."/>
            <person name="Henrissat B."/>
            <person name="Kuo A."/>
            <person name="Liang C."/>
            <person name="Lipzen A."/>
            <person name="Lutzoni F."/>
            <person name="Magnuson J."/>
            <person name="Mondo S."/>
            <person name="Nolan M."/>
            <person name="Ohm R."/>
            <person name="Pangilinan J."/>
            <person name="Park H.-J."/>
            <person name="Ramirez L."/>
            <person name="Alfaro M."/>
            <person name="Sun H."/>
            <person name="Tritt A."/>
            <person name="Yoshinaga Y."/>
            <person name="Zwiers L.-H."/>
            <person name="Turgeon B."/>
            <person name="Goodwin S."/>
            <person name="Spatafora J."/>
            <person name="Crous P."/>
            <person name="Grigoriev I."/>
        </authorList>
    </citation>
    <scope>NUCLEOTIDE SEQUENCE [LARGE SCALE GENOMIC DNA]</scope>
    <source>
        <strain evidence="9">CBS 304.66</strain>
    </source>
</reference>
<evidence type="ECO:0000313" key="9">
    <source>
        <dbReference type="Proteomes" id="UP000800093"/>
    </source>
</evidence>
<keyword evidence="3 6" id="KW-1133">Transmembrane helix</keyword>
<evidence type="ECO:0000256" key="2">
    <source>
        <dbReference type="ARBA" id="ARBA00022692"/>
    </source>
</evidence>
<evidence type="ECO:0000259" key="7">
    <source>
        <dbReference type="PROSITE" id="PS50850"/>
    </source>
</evidence>
<evidence type="ECO:0000313" key="8">
    <source>
        <dbReference type="EMBL" id="KAF2261306.1"/>
    </source>
</evidence>
<dbReference type="InterPro" id="IPR020846">
    <property type="entry name" value="MFS_dom"/>
</dbReference>
<feature type="transmembrane region" description="Helical" evidence="6">
    <location>
        <begin position="48"/>
        <end position="69"/>
    </location>
</feature>
<dbReference type="SUPFAM" id="SSF103473">
    <property type="entry name" value="MFS general substrate transporter"/>
    <property type="match status" value="1"/>
</dbReference>
<dbReference type="GO" id="GO:0035879">
    <property type="term" value="P:plasma membrane lactate transport"/>
    <property type="evidence" value="ECO:0007669"/>
    <property type="project" value="TreeGrafter"/>
</dbReference>
<feature type="transmembrane region" description="Helical" evidence="6">
    <location>
        <begin position="269"/>
        <end position="288"/>
    </location>
</feature>
<comment type="caution">
    <text evidence="8">The sequence shown here is derived from an EMBL/GenBank/DDBJ whole genome shotgun (WGS) entry which is preliminary data.</text>
</comment>
<dbReference type="CDD" id="cd17316">
    <property type="entry name" value="MFS_SV2_like"/>
    <property type="match status" value="1"/>
</dbReference>
<dbReference type="FunFam" id="1.20.1250.20:FF:000276">
    <property type="entry name" value="Sugar transporter family protein"/>
    <property type="match status" value="1"/>
</dbReference>
<feature type="transmembrane region" description="Helical" evidence="6">
    <location>
        <begin position="308"/>
        <end position="330"/>
    </location>
</feature>
<proteinExistence type="predicted"/>
<feature type="transmembrane region" description="Helical" evidence="6">
    <location>
        <begin position="434"/>
        <end position="455"/>
    </location>
</feature>
<dbReference type="AlphaFoldDB" id="A0A9P4K3N5"/>
<dbReference type="GO" id="GO:0015355">
    <property type="term" value="F:secondary active monocarboxylate transmembrane transporter activity"/>
    <property type="evidence" value="ECO:0007669"/>
    <property type="project" value="TreeGrafter"/>
</dbReference>
<dbReference type="InterPro" id="IPR005828">
    <property type="entry name" value="MFS_sugar_transport-like"/>
</dbReference>
<comment type="subcellular location">
    <subcellularLocation>
        <location evidence="1">Membrane</location>
        <topology evidence="1">Multi-pass membrane protein</topology>
    </subcellularLocation>
</comment>
<dbReference type="InterPro" id="IPR036259">
    <property type="entry name" value="MFS_trans_sf"/>
</dbReference>
<dbReference type="Proteomes" id="UP000800093">
    <property type="component" value="Unassembled WGS sequence"/>
</dbReference>
<name>A0A9P4K3N5_9PLEO</name>
<feature type="transmembrane region" description="Helical" evidence="6">
    <location>
        <begin position="95"/>
        <end position="117"/>
    </location>
</feature>
<keyword evidence="9" id="KW-1185">Reference proteome</keyword>
<organism evidence="8 9">
    <name type="scientific">Lojkania enalia</name>
    <dbReference type="NCBI Taxonomy" id="147567"/>
    <lineage>
        <taxon>Eukaryota</taxon>
        <taxon>Fungi</taxon>
        <taxon>Dikarya</taxon>
        <taxon>Ascomycota</taxon>
        <taxon>Pezizomycotina</taxon>
        <taxon>Dothideomycetes</taxon>
        <taxon>Pleosporomycetidae</taxon>
        <taxon>Pleosporales</taxon>
        <taxon>Pleosporales incertae sedis</taxon>
        <taxon>Lojkania</taxon>
    </lineage>
</organism>
<keyword evidence="4 6" id="KW-0472">Membrane</keyword>
<keyword evidence="2 6" id="KW-0812">Transmembrane</keyword>
<dbReference type="Gene3D" id="1.20.1250.20">
    <property type="entry name" value="MFS general substrate transporter like domains"/>
    <property type="match status" value="2"/>
</dbReference>
<feature type="transmembrane region" description="Helical" evidence="6">
    <location>
        <begin position="337"/>
        <end position="356"/>
    </location>
</feature>
<dbReference type="EMBL" id="ML986660">
    <property type="protein sequence ID" value="KAF2261306.1"/>
    <property type="molecule type" value="Genomic_DNA"/>
</dbReference>
<feature type="domain" description="Major facilitator superfamily (MFS) profile" evidence="7">
    <location>
        <begin position="59"/>
        <end position="460"/>
    </location>
</feature>
<gene>
    <name evidence="8" type="ORF">CC78DRAFT_522016</name>
</gene>
<evidence type="ECO:0000256" key="1">
    <source>
        <dbReference type="ARBA" id="ARBA00004141"/>
    </source>
</evidence>
<evidence type="ECO:0000256" key="3">
    <source>
        <dbReference type="ARBA" id="ARBA00022989"/>
    </source>
</evidence>
<feature type="transmembrane region" description="Helical" evidence="6">
    <location>
        <begin position="124"/>
        <end position="142"/>
    </location>
</feature>
<feature type="transmembrane region" description="Helical" evidence="6">
    <location>
        <begin position="154"/>
        <end position="172"/>
    </location>
</feature>
<dbReference type="Pfam" id="PF00083">
    <property type="entry name" value="Sugar_tr"/>
    <property type="match status" value="1"/>
</dbReference>